<feature type="domain" description="VOC" evidence="1">
    <location>
        <begin position="174"/>
        <end position="287"/>
    </location>
</feature>
<evidence type="ECO:0000313" key="3">
    <source>
        <dbReference type="Proteomes" id="UP000698242"/>
    </source>
</evidence>
<dbReference type="CDD" id="cd16359">
    <property type="entry name" value="VOC_BsCatE_like_C"/>
    <property type="match status" value="1"/>
</dbReference>
<dbReference type="PROSITE" id="PS51819">
    <property type="entry name" value="VOC"/>
    <property type="match status" value="2"/>
</dbReference>
<dbReference type="RefSeq" id="WP_159964958.1">
    <property type="nucleotide sequence ID" value="NZ_APKE01000016.1"/>
</dbReference>
<dbReference type="PANTHER" id="PTHR43279">
    <property type="entry name" value="CATECHOL-2,3-DIOXYGENASE"/>
    <property type="match status" value="1"/>
</dbReference>
<dbReference type="GO" id="GO:0004462">
    <property type="term" value="F:lactoylglutathione lyase activity"/>
    <property type="evidence" value="ECO:0007669"/>
    <property type="project" value="UniProtKB-EC"/>
</dbReference>
<dbReference type="EMBL" id="APKE01000016">
    <property type="protein sequence ID" value="KAF0676164.1"/>
    <property type="molecule type" value="Genomic_DNA"/>
</dbReference>
<reference evidence="2" key="1">
    <citation type="submission" date="2013-03" db="EMBL/GenBank/DDBJ databases">
        <title>Genome Sequence of the Profundibacterium mesophilum strain KAUST100406-0324T from Red Sea, a novel genus in the family Rhodobacteraceae.</title>
        <authorList>
            <person name="Essack M."/>
            <person name="Alam I."/>
            <person name="Lafi F."/>
            <person name="Alawi W."/>
            <person name="Kamanu F."/>
            <person name="Al-Suwailem A."/>
            <person name="Lee O.O."/>
            <person name="Xu Y."/>
            <person name="Bajic V."/>
            <person name="Qian P.-Y."/>
            <person name="Archer J."/>
        </authorList>
    </citation>
    <scope>NUCLEOTIDE SEQUENCE</scope>
    <source>
        <strain evidence="2">KAUST100406-0324</strain>
    </source>
</reference>
<dbReference type="InterPro" id="IPR029068">
    <property type="entry name" value="Glyas_Bleomycin-R_OHBP_Dase"/>
</dbReference>
<dbReference type="OrthoDB" id="9792626at2"/>
<organism evidence="2 3">
    <name type="scientific">Profundibacterium mesophilum KAUST100406-0324</name>
    <dbReference type="NCBI Taxonomy" id="1037889"/>
    <lineage>
        <taxon>Bacteria</taxon>
        <taxon>Pseudomonadati</taxon>
        <taxon>Pseudomonadota</taxon>
        <taxon>Alphaproteobacteria</taxon>
        <taxon>Rhodobacterales</taxon>
        <taxon>Roseobacteraceae</taxon>
        <taxon>Profundibacterium</taxon>
    </lineage>
</organism>
<dbReference type="Gene3D" id="3.10.180.10">
    <property type="entry name" value="2,3-Dihydroxybiphenyl 1,2-Dioxygenase, domain 1"/>
    <property type="match status" value="2"/>
</dbReference>
<keyword evidence="2" id="KW-0456">Lyase</keyword>
<evidence type="ECO:0000259" key="1">
    <source>
        <dbReference type="PROSITE" id="PS51819"/>
    </source>
</evidence>
<dbReference type="EC" id="4.4.1.5" evidence="2"/>
<keyword evidence="3" id="KW-1185">Reference proteome</keyword>
<accession>A0A921NWR2</accession>
<feature type="domain" description="VOC" evidence="1">
    <location>
        <begin position="16"/>
        <end position="132"/>
    </location>
</feature>
<proteinExistence type="predicted"/>
<dbReference type="PANTHER" id="PTHR43279:SF1">
    <property type="entry name" value="CATECHOL-2,3-DIOXYGENASE"/>
    <property type="match status" value="1"/>
</dbReference>
<dbReference type="CDD" id="cd07255">
    <property type="entry name" value="VOC_BsCatE_like_N"/>
    <property type="match status" value="1"/>
</dbReference>
<gene>
    <name evidence="2" type="ORF">PMES_01483</name>
</gene>
<sequence>MTIGNDFFDMTAAPLRVGAVRLKVRDLDAVSTFYQSVLGLSLIATSGHRVTLGVGSTPLLELAAPPSLSPLDPRQAGLFHTAFLMPTRSDLARWVAHVAEARVPLQGASDHVVSEALYLSDPEGNGIEVYADRPVSAWHGENGEIRMSTAPLDLSDLLQSAEGTEWSGFPDNGSIGHVHLQVGDTGEADGFYRDVLGLDIAARYPGASFYGSGGYHHQLAGNTWNSHRAGKRPEGMAGLDSVEILVRNPHDLKAIAARAESLGIASITNTDGLILHDPWGTAITLGT</sequence>
<dbReference type="InterPro" id="IPR037523">
    <property type="entry name" value="VOC_core"/>
</dbReference>
<dbReference type="InterPro" id="IPR004360">
    <property type="entry name" value="Glyas_Fos-R_dOase_dom"/>
</dbReference>
<comment type="caution">
    <text evidence="2">The sequence shown here is derived from an EMBL/GenBank/DDBJ whole genome shotgun (WGS) entry which is preliminary data.</text>
</comment>
<dbReference type="SUPFAM" id="SSF54593">
    <property type="entry name" value="Glyoxalase/Bleomycin resistance protein/Dihydroxybiphenyl dioxygenase"/>
    <property type="match status" value="2"/>
</dbReference>
<name>A0A921NWR2_9RHOB</name>
<dbReference type="Pfam" id="PF00903">
    <property type="entry name" value="Glyoxalase"/>
    <property type="match status" value="2"/>
</dbReference>
<dbReference type="Proteomes" id="UP000698242">
    <property type="component" value="Unassembled WGS sequence"/>
</dbReference>
<dbReference type="AlphaFoldDB" id="A0A921NWR2"/>
<protein>
    <submittedName>
        <fullName evidence="2">Lactoylglutathione lyase</fullName>
        <ecNumber evidence="2">4.4.1.5</ecNumber>
    </submittedName>
</protein>
<evidence type="ECO:0000313" key="2">
    <source>
        <dbReference type="EMBL" id="KAF0676164.1"/>
    </source>
</evidence>